<evidence type="ECO:0000313" key="2">
    <source>
        <dbReference type="EMBL" id="MCV7171658.1"/>
    </source>
</evidence>
<keyword evidence="1" id="KW-0812">Transmembrane</keyword>
<comment type="caution">
    <text evidence="2">The sequence shown here is derived from an EMBL/GenBank/DDBJ whole genome shotgun (WGS) entry which is preliminary data.</text>
</comment>
<reference evidence="2" key="2">
    <citation type="journal article" date="2022" name="BMC Genomics">
        <title>Comparative genome analysis of mycobacteria focusing on tRNA and non-coding RNA.</title>
        <authorList>
            <person name="Behra P.R.K."/>
            <person name="Pettersson B.M.F."/>
            <person name="Ramesh M."/>
            <person name="Das S."/>
            <person name="Dasgupta S."/>
            <person name="Kirsebom L.A."/>
        </authorList>
    </citation>
    <scope>NUCLEOTIDE SEQUENCE</scope>
    <source>
        <strain evidence="2">DSM 44615</strain>
    </source>
</reference>
<protein>
    <submittedName>
        <fullName evidence="2">Uncharacterized protein</fullName>
    </submittedName>
</protein>
<dbReference type="EMBL" id="JACKSJ010000145">
    <property type="protein sequence ID" value="MCV7171658.1"/>
    <property type="molecule type" value="Genomic_DNA"/>
</dbReference>
<feature type="transmembrane region" description="Helical" evidence="1">
    <location>
        <begin position="39"/>
        <end position="56"/>
    </location>
</feature>
<reference evidence="2" key="1">
    <citation type="submission" date="2020-07" db="EMBL/GenBank/DDBJ databases">
        <authorList>
            <person name="Pettersson B.M.F."/>
            <person name="Behra P.R.K."/>
            <person name="Ramesh M."/>
            <person name="Das S."/>
            <person name="Dasgupta S."/>
            <person name="Kirsebom L.A."/>
        </authorList>
    </citation>
    <scope>NUCLEOTIDE SEQUENCE</scope>
    <source>
        <strain evidence="2">DSM 44615</strain>
    </source>
</reference>
<keyword evidence="1" id="KW-1133">Transmembrane helix</keyword>
<dbReference type="RefSeq" id="WP_264013835.1">
    <property type="nucleotide sequence ID" value="NZ_JACKSJ010000145.1"/>
</dbReference>
<keyword evidence="3" id="KW-1185">Reference proteome</keyword>
<dbReference type="Proteomes" id="UP001140293">
    <property type="component" value="Unassembled WGS sequence"/>
</dbReference>
<evidence type="ECO:0000313" key="3">
    <source>
        <dbReference type="Proteomes" id="UP001140293"/>
    </source>
</evidence>
<name>A0A9X2YPC2_9MYCO</name>
<gene>
    <name evidence="2" type="ORF">H7I41_17215</name>
</gene>
<proteinExistence type="predicted"/>
<feature type="transmembrane region" description="Helical" evidence="1">
    <location>
        <begin position="115"/>
        <end position="132"/>
    </location>
</feature>
<evidence type="ECO:0000256" key="1">
    <source>
        <dbReference type="SAM" id="Phobius"/>
    </source>
</evidence>
<keyword evidence="1" id="KW-0472">Membrane</keyword>
<dbReference type="AlphaFoldDB" id="A0A9X2YPC2"/>
<feature type="transmembrane region" description="Helical" evidence="1">
    <location>
        <begin position="138"/>
        <end position="159"/>
    </location>
</feature>
<feature type="transmembrane region" description="Helical" evidence="1">
    <location>
        <begin position="14"/>
        <end position="33"/>
    </location>
</feature>
<sequence>MVTVPAAVWRGGPVVRALTVGAAVGVFLGVLAWLDSGLLVAGVVVTVVVGGGYGIWMQRRMARFWPGAAALTADERVAVARAARRGEPVGSPGLAEALVEYGSGMRAAAETARPYRWVIPLVLVVGVGMAVWDAFYGTWGNAVVSAIYLVLLLLEVFWWPRQQRRLLANAERAAAA</sequence>
<organism evidence="2 3">
    <name type="scientific">[Mycobacterium] manitobense</name>
    <dbReference type="NCBI Taxonomy" id="190147"/>
    <lineage>
        <taxon>Bacteria</taxon>
        <taxon>Bacillati</taxon>
        <taxon>Actinomycetota</taxon>
        <taxon>Actinomycetes</taxon>
        <taxon>Mycobacteriales</taxon>
        <taxon>Mycobacteriaceae</taxon>
        <taxon>Mycolicibacterium</taxon>
    </lineage>
</organism>
<accession>A0A9X2YPC2</accession>